<dbReference type="GO" id="GO:0008253">
    <property type="term" value="F:5'-nucleotidase activity"/>
    <property type="evidence" value="ECO:0007669"/>
    <property type="project" value="InterPro"/>
</dbReference>
<dbReference type="AlphaFoldDB" id="A0A9X2FLK6"/>
<accession>A0A9X2FLK6</accession>
<proteinExistence type="predicted"/>
<reference evidence="1 2" key="1">
    <citation type="journal article" date="2023" name="Int. J. Syst. Evol. Microbiol.">
        <title>Ligilactobacillus ubinensis sp. nov., a novel species isolated from the wild ferment of a durian fruit (Durio zibethinus).</title>
        <authorList>
            <person name="Heng Y.C."/>
            <person name="Menon N."/>
            <person name="Chen B."/>
            <person name="Loo B.Z.L."/>
            <person name="Wong G.W.J."/>
            <person name="Lim A.C.H."/>
            <person name="Silvaraju S."/>
            <person name="Kittelmann S."/>
        </authorList>
    </citation>
    <scope>NUCLEOTIDE SEQUENCE [LARGE SCALE GENOMIC DNA]</scope>
    <source>
        <strain evidence="1 2">WILCCON 0076</strain>
    </source>
</reference>
<dbReference type="PRINTS" id="PR00413">
    <property type="entry name" value="HADHALOGNASE"/>
</dbReference>
<comment type="caution">
    <text evidence="1">The sequence shown here is derived from an EMBL/GenBank/DDBJ whole genome shotgun (WGS) entry which is preliminary data.</text>
</comment>
<gene>
    <name evidence="1" type="ORF">LB941_11025</name>
</gene>
<sequence length="226" mass="25427">MVKNVIFDLDDTLLDFDRGEVEGVKAILKENGVTDIDLGFKTYLKINQNVWENIEAGADRQPLLDTRFSKTLARLGITANGQELEKKYRMMINRNFYTLAGAEQLLDKLKASGVQLIVGSNGVKQTQMQRLEGSGLIHYFNRFFISEDIGFSKPDTRFFNAILNASDDITAKNTIMVGDRLQSDILGAANTGIKSIWFNPKHNANNFSYSPDYTVDNYADILKIVL</sequence>
<name>A0A9X2FLK6_9LACO</name>
<dbReference type="SFLD" id="SFLDS00003">
    <property type="entry name" value="Haloacid_Dehalogenase"/>
    <property type="match status" value="1"/>
</dbReference>
<protein>
    <submittedName>
        <fullName evidence="1">YjjG family noncanonical pyrimidine nucleotidase</fullName>
    </submittedName>
</protein>
<organism evidence="1 2">
    <name type="scientific">Ligilactobacillus ubinensis</name>
    <dbReference type="NCBI Taxonomy" id="2876789"/>
    <lineage>
        <taxon>Bacteria</taxon>
        <taxon>Bacillati</taxon>
        <taxon>Bacillota</taxon>
        <taxon>Bacilli</taxon>
        <taxon>Lactobacillales</taxon>
        <taxon>Lactobacillaceae</taxon>
        <taxon>Ligilactobacillus</taxon>
    </lineage>
</organism>
<dbReference type="Proteomes" id="UP001139006">
    <property type="component" value="Unassembled WGS sequence"/>
</dbReference>
<dbReference type="NCBIfam" id="TIGR01549">
    <property type="entry name" value="HAD-SF-IA-v1"/>
    <property type="match status" value="1"/>
</dbReference>
<dbReference type="InterPro" id="IPR052550">
    <property type="entry name" value="Pyrimidine_5'-ntase_YjjG"/>
</dbReference>
<dbReference type="PANTHER" id="PTHR47478:SF1">
    <property type="entry name" value="PYRIMIDINE 5'-NUCLEOTIDASE YJJG"/>
    <property type="match status" value="1"/>
</dbReference>
<dbReference type="RefSeq" id="WP_253362022.1">
    <property type="nucleotide sequence ID" value="NZ_JAIULA010000028.1"/>
</dbReference>
<keyword evidence="2" id="KW-1185">Reference proteome</keyword>
<dbReference type="SFLD" id="SFLDG01129">
    <property type="entry name" value="C1.5:_HAD__Beta-PGM__Phosphata"/>
    <property type="match status" value="1"/>
</dbReference>
<dbReference type="InterPro" id="IPR041492">
    <property type="entry name" value="HAD_2"/>
</dbReference>
<dbReference type="EMBL" id="JAIULA010000028">
    <property type="protein sequence ID" value="MCP0887861.1"/>
    <property type="molecule type" value="Genomic_DNA"/>
</dbReference>
<dbReference type="Gene3D" id="3.40.50.1000">
    <property type="entry name" value="HAD superfamily/HAD-like"/>
    <property type="match status" value="1"/>
</dbReference>
<dbReference type="NCBIfam" id="TIGR02254">
    <property type="entry name" value="YjjG_YfnB"/>
    <property type="match status" value="1"/>
</dbReference>
<dbReference type="SUPFAM" id="SSF56784">
    <property type="entry name" value="HAD-like"/>
    <property type="match status" value="1"/>
</dbReference>
<evidence type="ECO:0000313" key="1">
    <source>
        <dbReference type="EMBL" id="MCP0887861.1"/>
    </source>
</evidence>
<dbReference type="InterPro" id="IPR011951">
    <property type="entry name" value="HAD-SF_hydro_IA_YjjG/PynA"/>
</dbReference>
<dbReference type="Gene3D" id="1.10.150.240">
    <property type="entry name" value="Putative phosphatase, domain 2"/>
    <property type="match status" value="1"/>
</dbReference>
<dbReference type="Pfam" id="PF13419">
    <property type="entry name" value="HAD_2"/>
    <property type="match status" value="1"/>
</dbReference>
<evidence type="ECO:0000313" key="2">
    <source>
        <dbReference type="Proteomes" id="UP001139006"/>
    </source>
</evidence>
<dbReference type="InterPro" id="IPR023198">
    <property type="entry name" value="PGP-like_dom2"/>
</dbReference>
<dbReference type="InterPro" id="IPR036412">
    <property type="entry name" value="HAD-like_sf"/>
</dbReference>
<dbReference type="PANTHER" id="PTHR47478">
    <property type="match status" value="1"/>
</dbReference>
<dbReference type="InterPro" id="IPR023214">
    <property type="entry name" value="HAD_sf"/>
</dbReference>
<dbReference type="InterPro" id="IPR006439">
    <property type="entry name" value="HAD-SF_hydro_IA"/>
</dbReference>